<feature type="compositionally biased region" description="Low complexity" evidence="1">
    <location>
        <begin position="23"/>
        <end position="32"/>
    </location>
</feature>
<feature type="region of interest" description="Disordered" evidence="1">
    <location>
        <begin position="1"/>
        <end position="83"/>
    </location>
</feature>
<dbReference type="VEuPathDB" id="VectorBase:LOC119175366"/>
<feature type="compositionally biased region" description="Polar residues" evidence="1">
    <location>
        <begin position="1"/>
        <end position="17"/>
    </location>
</feature>
<name>A0A9J6F644_RHIMP</name>
<evidence type="ECO:0000313" key="3">
    <source>
        <dbReference type="Proteomes" id="UP000821866"/>
    </source>
</evidence>
<organism evidence="2 3">
    <name type="scientific">Rhipicephalus microplus</name>
    <name type="common">Cattle tick</name>
    <name type="synonym">Boophilus microplus</name>
    <dbReference type="NCBI Taxonomy" id="6941"/>
    <lineage>
        <taxon>Eukaryota</taxon>
        <taxon>Metazoa</taxon>
        <taxon>Ecdysozoa</taxon>
        <taxon>Arthropoda</taxon>
        <taxon>Chelicerata</taxon>
        <taxon>Arachnida</taxon>
        <taxon>Acari</taxon>
        <taxon>Parasitiformes</taxon>
        <taxon>Ixodida</taxon>
        <taxon>Ixodoidea</taxon>
        <taxon>Ixodidae</taxon>
        <taxon>Rhipicephalinae</taxon>
        <taxon>Rhipicephalus</taxon>
        <taxon>Boophilus</taxon>
    </lineage>
</organism>
<comment type="caution">
    <text evidence="2">The sequence shown here is derived from an EMBL/GenBank/DDBJ whole genome shotgun (WGS) entry which is preliminary data.</text>
</comment>
<dbReference type="Proteomes" id="UP000821866">
    <property type="component" value="Chromosome 1"/>
</dbReference>
<evidence type="ECO:0000313" key="2">
    <source>
        <dbReference type="EMBL" id="KAH8042163.1"/>
    </source>
</evidence>
<reference evidence="2" key="1">
    <citation type="journal article" date="2020" name="Cell">
        <title>Large-Scale Comparative Analyses of Tick Genomes Elucidate Their Genetic Diversity and Vector Capacities.</title>
        <authorList>
            <consortium name="Tick Genome and Microbiome Consortium (TIGMIC)"/>
            <person name="Jia N."/>
            <person name="Wang J."/>
            <person name="Shi W."/>
            <person name="Du L."/>
            <person name="Sun Y."/>
            <person name="Zhan W."/>
            <person name="Jiang J.F."/>
            <person name="Wang Q."/>
            <person name="Zhang B."/>
            <person name="Ji P."/>
            <person name="Bell-Sakyi L."/>
            <person name="Cui X.M."/>
            <person name="Yuan T.T."/>
            <person name="Jiang B.G."/>
            <person name="Yang W.F."/>
            <person name="Lam T.T."/>
            <person name="Chang Q.C."/>
            <person name="Ding S.J."/>
            <person name="Wang X.J."/>
            <person name="Zhu J.G."/>
            <person name="Ruan X.D."/>
            <person name="Zhao L."/>
            <person name="Wei J.T."/>
            <person name="Ye R.Z."/>
            <person name="Que T.C."/>
            <person name="Du C.H."/>
            <person name="Zhou Y.H."/>
            <person name="Cheng J.X."/>
            <person name="Dai P.F."/>
            <person name="Guo W.B."/>
            <person name="Han X.H."/>
            <person name="Huang E.J."/>
            <person name="Li L.F."/>
            <person name="Wei W."/>
            <person name="Gao Y.C."/>
            <person name="Liu J.Z."/>
            <person name="Shao H.Z."/>
            <person name="Wang X."/>
            <person name="Wang C.C."/>
            <person name="Yang T.C."/>
            <person name="Huo Q.B."/>
            <person name="Li W."/>
            <person name="Chen H.Y."/>
            <person name="Chen S.E."/>
            <person name="Zhou L.G."/>
            <person name="Ni X.B."/>
            <person name="Tian J.H."/>
            <person name="Sheng Y."/>
            <person name="Liu T."/>
            <person name="Pan Y.S."/>
            <person name="Xia L.Y."/>
            <person name="Li J."/>
            <person name="Zhao F."/>
            <person name="Cao W.C."/>
        </authorList>
    </citation>
    <scope>NUCLEOTIDE SEQUENCE</scope>
    <source>
        <strain evidence="2">Rmic-2018</strain>
    </source>
</reference>
<feature type="compositionally biased region" description="Polar residues" evidence="1">
    <location>
        <begin position="69"/>
        <end position="80"/>
    </location>
</feature>
<evidence type="ECO:0000256" key="1">
    <source>
        <dbReference type="SAM" id="MobiDB-lite"/>
    </source>
</evidence>
<accession>A0A9J6F644</accession>
<dbReference type="EMBL" id="JABSTU010000001">
    <property type="protein sequence ID" value="KAH8042163.1"/>
    <property type="molecule type" value="Genomic_DNA"/>
</dbReference>
<gene>
    <name evidence="2" type="ORF">HPB51_021247</name>
</gene>
<sequence length="158" mass="16006">MANFSTDKPASSGATSNGGVVGVGPAAGVTTASRRKRSSAAASQLLPVNGTALLTHPASDIKVERLSPESDTASPQSSPSPARVFPPGLGFVLGLRPGLVPGHPFPPGVIAAAAAQAAVDRQTLAAPALKQVEMMTRNYSDFMRSLAAKYNNPTGQDG</sequence>
<protein>
    <submittedName>
        <fullName evidence="2">Uncharacterized protein</fullName>
    </submittedName>
</protein>
<dbReference type="AlphaFoldDB" id="A0A9J6F644"/>
<keyword evidence="3" id="KW-1185">Reference proteome</keyword>
<feature type="compositionally biased region" description="Basic and acidic residues" evidence="1">
    <location>
        <begin position="59"/>
        <end position="68"/>
    </location>
</feature>
<reference evidence="2" key="2">
    <citation type="submission" date="2021-09" db="EMBL/GenBank/DDBJ databases">
        <authorList>
            <person name="Jia N."/>
            <person name="Wang J."/>
            <person name="Shi W."/>
            <person name="Du L."/>
            <person name="Sun Y."/>
            <person name="Zhan W."/>
            <person name="Jiang J."/>
            <person name="Wang Q."/>
            <person name="Zhang B."/>
            <person name="Ji P."/>
            <person name="Sakyi L.B."/>
            <person name="Cui X."/>
            <person name="Yuan T."/>
            <person name="Jiang B."/>
            <person name="Yang W."/>
            <person name="Lam T.T.-Y."/>
            <person name="Chang Q."/>
            <person name="Ding S."/>
            <person name="Wang X."/>
            <person name="Zhu J."/>
            <person name="Ruan X."/>
            <person name="Zhao L."/>
            <person name="Wei J."/>
            <person name="Que T."/>
            <person name="Du C."/>
            <person name="Cheng J."/>
            <person name="Dai P."/>
            <person name="Han X."/>
            <person name="Huang E."/>
            <person name="Gao Y."/>
            <person name="Liu J."/>
            <person name="Shao H."/>
            <person name="Ye R."/>
            <person name="Li L."/>
            <person name="Wei W."/>
            <person name="Wang X."/>
            <person name="Wang C."/>
            <person name="Huo Q."/>
            <person name="Li W."/>
            <person name="Guo W."/>
            <person name="Chen H."/>
            <person name="Chen S."/>
            <person name="Zhou L."/>
            <person name="Zhou L."/>
            <person name="Ni X."/>
            <person name="Tian J."/>
            <person name="Zhou Y."/>
            <person name="Sheng Y."/>
            <person name="Liu T."/>
            <person name="Pan Y."/>
            <person name="Xia L."/>
            <person name="Li J."/>
            <person name="Zhao F."/>
            <person name="Cao W."/>
        </authorList>
    </citation>
    <scope>NUCLEOTIDE SEQUENCE</scope>
    <source>
        <strain evidence="2">Rmic-2018</strain>
        <tissue evidence="2">Larvae</tissue>
    </source>
</reference>
<proteinExistence type="predicted"/>